<evidence type="ECO:0000313" key="2">
    <source>
        <dbReference type="EMBL" id="NCD70774.1"/>
    </source>
</evidence>
<dbReference type="AlphaFoldDB" id="A0A965ZGR9"/>
<dbReference type="InterPro" id="IPR052712">
    <property type="entry name" value="Acid_resist_chaperone_HdeD"/>
</dbReference>
<gene>
    <name evidence="2" type="ORF">GSY63_15515</name>
</gene>
<reference evidence="2" key="2">
    <citation type="submission" date="2020-10" db="EMBL/GenBank/DDBJ databases">
        <title>Mucilaginibacter sp. nov., isolated from soil.</title>
        <authorList>
            <person name="Jeon C.O."/>
        </authorList>
    </citation>
    <scope>NUCLEOTIDE SEQUENCE</scope>
    <source>
        <strain evidence="2">R11</strain>
    </source>
</reference>
<feature type="transmembrane region" description="Helical" evidence="1">
    <location>
        <begin position="156"/>
        <end position="179"/>
    </location>
</feature>
<reference evidence="2" key="1">
    <citation type="submission" date="2020-01" db="EMBL/GenBank/DDBJ databases">
        <authorList>
            <person name="Seo Y.L."/>
        </authorList>
    </citation>
    <scope>NUCLEOTIDE SEQUENCE</scope>
    <source>
        <strain evidence="2">R11</strain>
    </source>
</reference>
<proteinExistence type="predicted"/>
<dbReference type="InterPro" id="IPR005325">
    <property type="entry name" value="DUF308_memb"/>
</dbReference>
<sequence length="193" mass="20876">MAKKLISELERSTQNWWLLLIAGIIFILVGVITVAYPISTYLTFATFFGFTILIGGILKVAFAISNRDSLTGWGWNLVAGFVSLILGVILVNAPATTMVVLPYILGFYILYAGGMLISVGIDESHLHVNGSKAIITGGIITLLIGIGILIKPAFAVAFLISLIGISFIAEGITYCFFAFKINQARHRIHELIG</sequence>
<keyword evidence="1" id="KW-1133">Transmembrane helix</keyword>
<keyword evidence="1" id="KW-0472">Membrane</keyword>
<dbReference type="PANTHER" id="PTHR34989:SF1">
    <property type="entry name" value="PROTEIN HDED"/>
    <property type="match status" value="1"/>
</dbReference>
<evidence type="ECO:0008006" key="4">
    <source>
        <dbReference type="Google" id="ProtNLM"/>
    </source>
</evidence>
<feature type="transmembrane region" description="Helical" evidence="1">
    <location>
        <begin position="74"/>
        <end position="94"/>
    </location>
</feature>
<name>A0A965ZGR9_9SPHI</name>
<keyword evidence="3" id="KW-1185">Reference proteome</keyword>
<evidence type="ECO:0000256" key="1">
    <source>
        <dbReference type="SAM" id="Phobius"/>
    </source>
</evidence>
<accession>A0A965ZGR9</accession>
<feature type="transmembrane region" description="Helical" evidence="1">
    <location>
        <begin position="16"/>
        <end position="36"/>
    </location>
</feature>
<feature type="transmembrane region" description="Helical" evidence="1">
    <location>
        <begin position="133"/>
        <end position="150"/>
    </location>
</feature>
<dbReference type="Proteomes" id="UP000638732">
    <property type="component" value="Unassembled WGS sequence"/>
</dbReference>
<dbReference type="GO" id="GO:0005886">
    <property type="term" value="C:plasma membrane"/>
    <property type="evidence" value="ECO:0007669"/>
    <property type="project" value="TreeGrafter"/>
</dbReference>
<evidence type="ECO:0000313" key="3">
    <source>
        <dbReference type="Proteomes" id="UP000638732"/>
    </source>
</evidence>
<keyword evidence="1" id="KW-0812">Transmembrane</keyword>
<dbReference type="RefSeq" id="WP_166586726.1">
    <property type="nucleotide sequence ID" value="NZ_WWEO01000043.1"/>
</dbReference>
<protein>
    <recommendedName>
        <fullName evidence="4">HdeD family acid-resistance protein</fullName>
    </recommendedName>
</protein>
<dbReference type="EMBL" id="WWEO01000043">
    <property type="protein sequence ID" value="NCD70774.1"/>
    <property type="molecule type" value="Genomic_DNA"/>
</dbReference>
<feature type="transmembrane region" description="Helical" evidence="1">
    <location>
        <begin position="42"/>
        <end position="62"/>
    </location>
</feature>
<dbReference type="Pfam" id="PF03729">
    <property type="entry name" value="DUF308"/>
    <property type="match status" value="2"/>
</dbReference>
<dbReference type="PANTHER" id="PTHR34989">
    <property type="entry name" value="PROTEIN HDED"/>
    <property type="match status" value="1"/>
</dbReference>
<comment type="caution">
    <text evidence="2">The sequence shown here is derived from an EMBL/GenBank/DDBJ whole genome shotgun (WGS) entry which is preliminary data.</text>
</comment>
<organism evidence="2 3">
    <name type="scientific">Mucilaginibacter agri</name>
    <dbReference type="NCBI Taxonomy" id="2695265"/>
    <lineage>
        <taxon>Bacteria</taxon>
        <taxon>Pseudomonadati</taxon>
        <taxon>Bacteroidota</taxon>
        <taxon>Sphingobacteriia</taxon>
        <taxon>Sphingobacteriales</taxon>
        <taxon>Sphingobacteriaceae</taxon>
        <taxon>Mucilaginibacter</taxon>
    </lineage>
</organism>
<feature type="transmembrane region" description="Helical" evidence="1">
    <location>
        <begin position="100"/>
        <end position="121"/>
    </location>
</feature>